<proteinExistence type="predicted"/>
<evidence type="ECO:0000313" key="3">
    <source>
        <dbReference type="EMBL" id="MFC4244721.1"/>
    </source>
</evidence>
<accession>A0ABV8Q8M3</accession>
<reference evidence="4" key="1">
    <citation type="journal article" date="2019" name="Int. J. Syst. Evol. Microbiol.">
        <title>The Global Catalogue of Microorganisms (GCM) 10K type strain sequencing project: providing services to taxonomists for standard genome sequencing and annotation.</title>
        <authorList>
            <consortium name="The Broad Institute Genomics Platform"/>
            <consortium name="The Broad Institute Genome Sequencing Center for Infectious Disease"/>
            <person name="Wu L."/>
            <person name="Ma J."/>
        </authorList>
    </citation>
    <scope>NUCLEOTIDE SEQUENCE [LARGE SCALE GENOMIC DNA]</scope>
    <source>
        <strain evidence="4">CGMCC 1.10363</strain>
    </source>
</reference>
<dbReference type="EMBL" id="JBHSCN010000006">
    <property type="protein sequence ID" value="MFC4244721.1"/>
    <property type="molecule type" value="Genomic_DNA"/>
</dbReference>
<comment type="caution">
    <text evidence="3">The sequence shown here is derived from an EMBL/GenBank/DDBJ whole genome shotgun (WGS) entry which is preliminary data.</text>
</comment>
<organism evidence="3 4">
    <name type="scientific">Gryllotalpicola reticulitermitis</name>
    <dbReference type="NCBI Taxonomy" id="1184153"/>
    <lineage>
        <taxon>Bacteria</taxon>
        <taxon>Bacillati</taxon>
        <taxon>Actinomycetota</taxon>
        <taxon>Actinomycetes</taxon>
        <taxon>Micrococcales</taxon>
        <taxon>Microbacteriaceae</taxon>
        <taxon>Gryllotalpicola</taxon>
    </lineage>
</organism>
<keyword evidence="3" id="KW-0413">Isomerase</keyword>
<feature type="signal peptide" evidence="2">
    <location>
        <begin position="1"/>
        <end position="30"/>
    </location>
</feature>
<dbReference type="PROSITE" id="PS51257">
    <property type="entry name" value="PROKAR_LIPOPROTEIN"/>
    <property type="match status" value="1"/>
</dbReference>
<name>A0ABV8Q8M3_9MICO</name>
<feature type="chain" id="PRO_5046320479" evidence="2">
    <location>
        <begin position="31"/>
        <end position="298"/>
    </location>
</feature>
<protein>
    <submittedName>
        <fullName evidence="3">Peptidylprolyl isomerase</fullName>
    </submittedName>
</protein>
<gene>
    <name evidence="3" type="ORF">ACFOYW_15210</name>
</gene>
<dbReference type="GO" id="GO:0016853">
    <property type="term" value="F:isomerase activity"/>
    <property type="evidence" value="ECO:0007669"/>
    <property type="project" value="UniProtKB-KW"/>
</dbReference>
<evidence type="ECO:0000256" key="2">
    <source>
        <dbReference type="SAM" id="SignalP"/>
    </source>
</evidence>
<evidence type="ECO:0000256" key="1">
    <source>
        <dbReference type="SAM" id="MobiDB-lite"/>
    </source>
</evidence>
<sequence length="298" mass="29752">MRRTVPALIVLAALAGAALTGCSASNEASACTVTSGNGSDSVTATGKFGQDPQAKVPSPLNVSKTESSTLIKGTGPRVNKGGAAELSVTIFDGSSGASQPTQTGVFPVVASQISKGLANALACTNQGSRIAVVIPQKDGASMFSVQGTVVAVVDVDKALPNRATGHVRPATPGFPTVILAPNGQPGIVIGDHSEPTKVSSATLKQGDGAKTKKSDTLIVQTQTVEWSDPTSASGSWEQGSPATQTLNDGSALSSQLIGKRVGSQIIVQVPKSKSSDGNASVTVVDILGVLPAAAASAQ</sequence>
<dbReference type="RefSeq" id="WP_390230703.1">
    <property type="nucleotide sequence ID" value="NZ_JBHSCN010000006.1"/>
</dbReference>
<keyword evidence="2" id="KW-0732">Signal</keyword>
<evidence type="ECO:0000313" key="4">
    <source>
        <dbReference type="Proteomes" id="UP001595900"/>
    </source>
</evidence>
<feature type="region of interest" description="Disordered" evidence="1">
    <location>
        <begin position="225"/>
        <end position="248"/>
    </location>
</feature>
<dbReference type="Proteomes" id="UP001595900">
    <property type="component" value="Unassembled WGS sequence"/>
</dbReference>
<keyword evidence="4" id="KW-1185">Reference proteome</keyword>